<evidence type="ECO:0008006" key="3">
    <source>
        <dbReference type="Google" id="ProtNLM"/>
    </source>
</evidence>
<protein>
    <recommendedName>
        <fullName evidence="3">Pilus assembly protein CpaE</fullName>
    </recommendedName>
</protein>
<name>A0ABQ6HRR5_9MICO</name>
<dbReference type="EMBL" id="BSUJ01000001">
    <property type="protein sequence ID" value="GMA20399.1"/>
    <property type="molecule type" value="Genomic_DNA"/>
</dbReference>
<reference evidence="2" key="1">
    <citation type="journal article" date="2019" name="Int. J. Syst. Evol. Microbiol.">
        <title>The Global Catalogue of Microorganisms (GCM) 10K type strain sequencing project: providing services to taxonomists for standard genome sequencing and annotation.</title>
        <authorList>
            <consortium name="The Broad Institute Genomics Platform"/>
            <consortium name="The Broad Institute Genome Sequencing Center for Infectious Disease"/>
            <person name="Wu L."/>
            <person name="Ma J."/>
        </authorList>
    </citation>
    <scope>NUCLEOTIDE SEQUENCE [LARGE SCALE GENOMIC DNA]</scope>
    <source>
        <strain evidence="2">NBRC 105830</strain>
    </source>
</reference>
<keyword evidence="2" id="KW-1185">Reference proteome</keyword>
<gene>
    <name evidence="1" type="ORF">GCM10025862_24200</name>
</gene>
<accession>A0ABQ6HRR5</accession>
<evidence type="ECO:0000313" key="1">
    <source>
        <dbReference type="EMBL" id="GMA20399.1"/>
    </source>
</evidence>
<organism evidence="1 2">
    <name type="scientific">Arsenicicoccus piscis</name>
    <dbReference type="NCBI Taxonomy" id="673954"/>
    <lineage>
        <taxon>Bacteria</taxon>
        <taxon>Bacillati</taxon>
        <taxon>Actinomycetota</taxon>
        <taxon>Actinomycetes</taxon>
        <taxon>Micrococcales</taxon>
        <taxon>Intrasporangiaceae</taxon>
        <taxon>Arsenicicoccus</taxon>
    </lineage>
</organism>
<dbReference type="RefSeq" id="WP_241446405.1">
    <property type="nucleotide sequence ID" value="NZ_BSUJ01000001.1"/>
</dbReference>
<comment type="caution">
    <text evidence="1">The sequence shown here is derived from an EMBL/GenBank/DDBJ whole genome shotgun (WGS) entry which is preliminary data.</text>
</comment>
<evidence type="ECO:0000313" key="2">
    <source>
        <dbReference type="Proteomes" id="UP001157109"/>
    </source>
</evidence>
<dbReference type="Proteomes" id="UP001157109">
    <property type="component" value="Unassembled WGS sequence"/>
</dbReference>
<sequence>MLTVELATELLSAGLLWEPAPGDRFIVAERDMDDQVFVLSDMTIEVHEFPKGREIGFNGVTEWALDSVEMTDVLWLPREEQLRAALGDRFRSLWQDQGEWVVAIEIGGVDPQPSSHTDTDAECAYARAVLHMLHSDSGSEDGPDPL</sequence>
<proteinExistence type="predicted"/>